<reference evidence="1" key="1">
    <citation type="submission" date="2020-02" db="EMBL/GenBank/DDBJ databases">
        <authorList>
            <person name="Meier V. D."/>
        </authorList>
    </citation>
    <scope>NUCLEOTIDE SEQUENCE</scope>
    <source>
        <strain evidence="1">AVDCRST_MAG70</strain>
    </source>
</reference>
<accession>A0A6J4VAA7</accession>
<dbReference type="EMBL" id="CADCWH010000383">
    <property type="protein sequence ID" value="CAA9569822.1"/>
    <property type="molecule type" value="Genomic_DNA"/>
</dbReference>
<proteinExistence type="predicted"/>
<gene>
    <name evidence="1" type="ORF">AVDCRST_MAG70-2395</name>
</gene>
<protein>
    <submittedName>
        <fullName evidence="1">Uncharacterized protein</fullName>
    </submittedName>
</protein>
<sequence length="38" mass="4195">MLTFGGMHPVSSFAGRGVVAHVWSRRVVRHEEVEGCRG</sequence>
<evidence type="ECO:0000313" key="1">
    <source>
        <dbReference type="EMBL" id="CAA9569822.1"/>
    </source>
</evidence>
<dbReference type="AlphaFoldDB" id="A0A6J4VAA7"/>
<name>A0A6J4VAA7_9BACT</name>
<organism evidence="1">
    <name type="scientific">uncultured Thermomicrobiales bacterium</name>
    <dbReference type="NCBI Taxonomy" id="1645740"/>
    <lineage>
        <taxon>Bacteria</taxon>
        <taxon>Pseudomonadati</taxon>
        <taxon>Thermomicrobiota</taxon>
        <taxon>Thermomicrobia</taxon>
        <taxon>Thermomicrobiales</taxon>
        <taxon>environmental samples</taxon>
    </lineage>
</organism>